<proteinExistence type="predicted"/>
<dbReference type="RefSeq" id="WP_002698864.1">
    <property type="nucleotide sequence ID" value="NZ_AAWS01000020.1"/>
</dbReference>
<organism evidence="1 2">
    <name type="scientific">Microscilla marina ATCC 23134</name>
    <dbReference type="NCBI Taxonomy" id="313606"/>
    <lineage>
        <taxon>Bacteria</taxon>
        <taxon>Pseudomonadati</taxon>
        <taxon>Bacteroidota</taxon>
        <taxon>Cytophagia</taxon>
        <taxon>Cytophagales</taxon>
        <taxon>Microscillaceae</taxon>
        <taxon>Microscilla</taxon>
    </lineage>
</organism>
<dbReference type="GO" id="GO:0032259">
    <property type="term" value="P:methylation"/>
    <property type="evidence" value="ECO:0007669"/>
    <property type="project" value="UniProtKB-KW"/>
</dbReference>
<accession>A1ZP65</accession>
<sequence>MKKVGFQQVITYGDFTEKHKHKEADFLIHIAEKTYIEDNK</sequence>
<keyword evidence="1" id="KW-0808">Transferase</keyword>
<keyword evidence="1" id="KW-0489">Methyltransferase</keyword>
<keyword evidence="2" id="KW-1185">Reference proteome</keyword>
<dbReference type="EMBL" id="AAWS01000020">
    <property type="protein sequence ID" value="EAY27857.1"/>
    <property type="molecule type" value="Genomic_DNA"/>
</dbReference>
<name>A1ZP65_MICM2</name>
<reference evidence="1 2" key="1">
    <citation type="submission" date="2007-01" db="EMBL/GenBank/DDBJ databases">
        <authorList>
            <person name="Haygood M."/>
            <person name="Podell S."/>
            <person name="Anderson C."/>
            <person name="Hopkinson B."/>
            <person name="Roe K."/>
            <person name="Barbeau K."/>
            <person name="Gaasterland T."/>
            <person name="Ferriera S."/>
            <person name="Johnson J."/>
            <person name="Kravitz S."/>
            <person name="Beeson K."/>
            <person name="Sutton G."/>
            <person name="Rogers Y.-H."/>
            <person name="Friedman R."/>
            <person name="Frazier M."/>
            <person name="Venter J.C."/>
        </authorList>
    </citation>
    <scope>NUCLEOTIDE SEQUENCE [LARGE SCALE GENOMIC DNA]</scope>
    <source>
        <strain evidence="1 2">ATCC 23134</strain>
    </source>
</reference>
<protein>
    <submittedName>
        <fullName evidence="1">Glycine-sarcosine-dimethylglycine methyltransferase</fullName>
    </submittedName>
</protein>
<comment type="caution">
    <text evidence="1">The sequence shown here is derived from an EMBL/GenBank/DDBJ whole genome shotgun (WGS) entry which is preliminary data.</text>
</comment>
<evidence type="ECO:0000313" key="1">
    <source>
        <dbReference type="EMBL" id="EAY27857.1"/>
    </source>
</evidence>
<dbReference type="Proteomes" id="UP000004095">
    <property type="component" value="Unassembled WGS sequence"/>
</dbReference>
<gene>
    <name evidence="1" type="ORF">M23134_00298</name>
</gene>
<evidence type="ECO:0000313" key="2">
    <source>
        <dbReference type="Proteomes" id="UP000004095"/>
    </source>
</evidence>
<dbReference type="AlphaFoldDB" id="A1ZP65"/>
<dbReference type="GO" id="GO:0008168">
    <property type="term" value="F:methyltransferase activity"/>
    <property type="evidence" value="ECO:0007669"/>
    <property type="project" value="UniProtKB-KW"/>
</dbReference>